<dbReference type="EMBL" id="KB031072">
    <property type="protein sequence ID" value="ELK04275.1"/>
    <property type="molecule type" value="Genomic_DNA"/>
</dbReference>
<proteinExistence type="predicted"/>
<organism evidence="1 2">
    <name type="scientific">Pteropus alecto</name>
    <name type="common">Black flying fox</name>
    <dbReference type="NCBI Taxonomy" id="9402"/>
    <lineage>
        <taxon>Eukaryota</taxon>
        <taxon>Metazoa</taxon>
        <taxon>Chordata</taxon>
        <taxon>Craniata</taxon>
        <taxon>Vertebrata</taxon>
        <taxon>Euteleostomi</taxon>
        <taxon>Mammalia</taxon>
        <taxon>Eutheria</taxon>
        <taxon>Laurasiatheria</taxon>
        <taxon>Chiroptera</taxon>
        <taxon>Yinpterochiroptera</taxon>
        <taxon>Pteropodoidea</taxon>
        <taxon>Pteropodidae</taxon>
        <taxon>Pteropodinae</taxon>
        <taxon>Pteropus</taxon>
    </lineage>
</organism>
<keyword evidence="2" id="KW-1185">Reference proteome</keyword>
<protein>
    <submittedName>
        <fullName evidence="1">Uncharacterized protein</fullName>
    </submittedName>
</protein>
<dbReference type="InParanoid" id="L5JY63"/>
<dbReference type="Proteomes" id="UP000010552">
    <property type="component" value="Unassembled WGS sequence"/>
</dbReference>
<reference evidence="2" key="1">
    <citation type="journal article" date="2013" name="Science">
        <title>Comparative analysis of bat genomes provides insight into the evolution of flight and immunity.</title>
        <authorList>
            <person name="Zhang G."/>
            <person name="Cowled C."/>
            <person name="Shi Z."/>
            <person name="Huang Z."/>
            <person name="Bishop-Lilly K.A."/>
            <person name="Fang X."/>
            <person name="Wynne J.W."/>
            <person name="Xiong Z."/>
            <person name="Baker M.L."/>
            <person name="Zhao W."/>
            <person name="Tachedjian M."/>
            <person name="Zhu Y."/>
            <person name="Zhou P."/>
            <person name="Jiang X."/>
            <person name="Ng J."/>
            <person name="Yang L."/>
            <person name="Wu L."/>
            <person name="Xiao J."/>
            <person name="Feng Y."/>
            <person name="Chen Y."/>
            <person name="Sun X."/>
            <person name="Zhang Y."/>
            <person name="Marsh G.A."/>
            <person name="Crameri G."/>
            <person name="Broder C.C."/>
            <person name="Frey K.G."/>
            <person name="Wang L.F."/>
            <person name="Wang J."/>
        </authorList>
    </citation>
    <scope>NUCLEOTIDE SEQUENCE [LARGE SCALE GENOMIC DNA]</scope>
</reference>
<name>L5JY63_PTEAL</name>
<evidence type="ECO:0000313" key="1">
    <source>
        <dbReference type="EMBL" id="ELK04275.1"/>
    </source>
</evidence>
<accession>L5JY63</accession>
<sequence>MGRKSSSVNKESKRYSACEAPVLLIWATRRALPHGFLCAATRHQKQQFEINMGHSRQPCMEM</sequence>
<evidence type="ECO:0000313" key="2">
    <source>
        <dbReference type="Proteomes" id="UP000010552"/>
    </source>
</evidence>
<gene>
    <name evidence="1" type="ORF">PAL_GLEAN10024451</name>
</gene>
<dbReference type="AlphaFoldDB" id="L5JY63"/>